<dbReference type="GO" id="GO:0043682">
    <property type="term" value="F:P-type divalent copper transporter activity"/>
    <property type="evidence" value="ECO:0007669"/>
    <property type="project" value="TreeGrafter"/>
</dbReference>
<feature type="transmembrane region" description="Helical" evidence="11">
    <location>
        <begin position="692"/>
        <end position="712"/>
    </location>
</feature>
<keyword evidence="9 11" id="KW-0472">Membrane</keyword>
<comment type="subcellular location">
    <subcellularLocation>
        <location evidence="1">Endomembrane system</location>
        <topology evidence="1">Multi-pass membrane protein</topology>
    </subcellularLocation>
</comment>
<sequence>MDSTQQLTMADLNAAALDHFVYQPVTKQMIAYLAGAAFNVIACDSHLMPPGAAEAQKNHQLPPTPSRTEPRCVRSEDADLPTLEAFITQLVVSSNVQLHIMDTDPLLPRKKASTRRAGVHADSAAQYGTVAGQTTDDKRVTTSFLLGNLHCPSCVSSIQEALGDACGRDIVWISPNVVTSVVTVEHRDTGPAVAHVIATMAKSLEAAGFEVCSVTTTSAAVDSLDLDNLADQSYQAADDSAESNGAGALGRLLTAPRFKQSLTKRQQTHLANCEECRHSRPHTPRSGSQTPLLTGARARLERSGTSDLATLSTLESITAVGSSSSIDIAGHAWRATYSIGGMTCTSCVRSIEDELKRRPSVAKVVVNLVNNSATVDVTEKDEAQVLVQVIEDIGYDVSLEEVVQTDQNSNGTKEGSDAVKEPSQWRTTLAIGGMTCASCSNAITAELNKLDWISNVAVNLVSNSATVDFTVAGKENDIAEAIEDMGYEATVDSVVAYEAEPEHESAQERRVQILVEGAYCKHCPDRLVHSLAAFKPNLEIVSAPTVENPKMQISYVPNTPYLTIRRILGAIEAADPSFHPSIYHPPTIEDRSKAVVARHQRQLLRRVYLSLVIAIPTFIIGIAYMNLVSDDDPWRHYLMKPWVSGINRAQIALFILATPVYFFATDVFHVRAIKELKNLWRRGSRTPILRRFYKFGSMNLLISLGTTIAYVSSICQMIAAGIENPDFVEDTHFYFDSVVFLTLFLLLGRLIEAYSKAKTGDAVEMLGKLRPSTAILVEKDSLGNTIDSTVKVEMIEFGDIVRVQHGASPVADGVIVQGESSFDESSLTGESRLIRKKVGDDLFAGTVNKDAAVLMRVTGAAGRSMLDQIVQIAHSGSREHTMKRATVAMVGDGINDSPALTRADVGIAIGSGSDVAISSADFVLVSSDLRAVVTLLELSRTVFRRIRLNFAWAIVYNVLALPVAAGCFYPFTTSSGQHIRLDPGPLLAAARPPHSAHRGGRAPAQPPVQVAVGLGPAVRAHELVRLGQHDEHAAPERRHHAQHLGVPLREPLLVGRQQHDDAPQQRPPREVAQYAPKITDALTYPGSTQEAAGQEDTGLLFAALKAVEENSSHPIAKAIVSYCKSRTEQSASVDNLQEIPGRGMKAICRGQSLDASFDIIVGNESLMSDNHVAMSESTAAQLETWKREAKSVALVATKPISKDTAPWTLAAALSIADPIRPEAFAIVEALQERGTSVWMLSGDNLVTAKAVASQVGIDPNNVLAEVLPSQKAEKITYLQSTMKARSGSREHTMKRATVAMVGDGINDSPALTRADVGIAIGSGSDVAISSADFVLVSSDLRAVVTLLELSRTVFRRIRLNFAWAIVYNVLALPAASQEDTELLFAALKAVEENSSHPIAKAIVSYCKSRTEQLASVDNLQEIPGRGMKAICRGQSLDASFDIIVGNESLMSDNHVAMSDSTAAQLETWKREAKSVALVATKPISKDTAPWTLAAALSIADPIRPEAVAIVEALRERGTSVVAKVVVNLVNNSAIVDVTEKDEAQVLVQVIEDIGYDVSLEEVVPIDQKSIGTKEGSDAVKEPSQWRATLAIGGMTCASCSNAIAAELNKLDWISNVAVNLVSNSATVDFTVAGKENDTAEAIEDMGYEATVDSISYVPNTPYLTIRRILAAIEAADPSFRPSIYHPPTIEERSKAVVARHQRQLLRRVYLSLVIAIPTFIIGIAYMNLVSDDDPWRHYLMKPWVSGINRAQIVLFILATPVYFFATDVFHVRAIKELKNLWRRGSRTPILRRFYKFGSMNLLISLGTTIAYVSSICQLIAAGIEKPNFVEDTHFYFDSVVFLTLFLLLGRLIEAYSKAKTGDAVEMLGKLRPSTAILVEKDSLGNTIDSTVKVEMIEFGDILR</sequence>
<evidence type="ECO:0000256" key="2">
    <source>
        <dbReference type="ARBA" id="ARBA00022692"/>
    </source>
</evidence>
<evidence type="ECO:0000256" key="4">
    <source>
        <dbReference type="ARBA" id="ARBA00022737"/>
    </source>
</evidence>
<feature type="domain" description="HMA" evidence="12">
    <location>
        <begin position="333"/>
        <end position="398"/>
    </location>
</feature>
<feature type="region of interest" description="Disordered" evidence="10">
    <location>
        <begin position="272"/>
        <end position="292"/>
    </location>
</feature>
<evidence type="ECO:0000256" key="8">
    <source>
        <dbReference type="ARBA" id="ARBA00023008"/>
    </source>
</evidence>
<evidence type="ECO:0000256" key="7">
    <source>
        <dbReference type="ARBA" id="ARBA00022989"/>
    </source>
</evidence>
<gene>
    <name evidence="13" type="ORF">BN1723_008471</name>
</gene>
<keyword evidence="7 11" id="KW-1133">Transmembrane helix</keyword>
<feature type="transmembrane region" description="Helical" evidence="11">
    <location>
        <begin position="649"/>
        <end position="671"/>
    </location>
</feature>
<evidence type="ECO:0000256" key="5">
    <source>
        <dbReference type="ARBA" id="ARBA00022842"/>
    </source>
</evidence>
<dbReference type="Pfam" id="PF00403">
    <property type="entry name" value="HMA"/>
    <property type="match status" value="3"/>
</dbReference>
<dbReference type="SUPFAM" id="SSF56784">
    <property type="entry name" value="HAD-like"/>
    <property type="match status" value="2"/>
</dbReference>
<keyword evidence="8" id="KW-0186">Copper</keyword>
<dbReference type="Gene3D" id="2.70.150.10">
    <property type="entry name" value="Calcium-transporting ATPase, cytoplasmic transduction domain A"/>
    <property type="match status" value="1"/>
</dbReference>
<feature type="transmembrane region" description="Helical" evidence="11">
    <location>
        <begin position="1832"/>
        <end position="1852"/>
    </location>
</feature>
<dbReference type="NCBIfam" id="TIGR01494">
    <property type="entry name" value="ATPase_P-type"/>
    <property type="match status" value="2"/>
</dbReference>
<dbReference type="InterPro" id="IPR008250">
    <property type="entry name" value="ATPase_P-typ_transduc_dom_A_sf"/>
</dbReference>
<dbReference type="InterPro" id="IPR023299">
    <property type="entry name" value="ATPase_P-typ_cyto_dom_N"/>
</dbReference>
<dbReference type="PANTHER" id="PTHR43520:SF32">
    <property type="entry name" value="COPPER RESISTANCE P-TYPE ATPASE (EUROFUNG)"/>
    <property type="match status" value="1"/>
</dbReference>
<evidence type="ECO:0000313" key="14">
    <source>
        <dbReference type="Proteomes" id="UP000045706"/>
    </source>
</evidence>
<feature type="transmembrane region" description="Helical" evidence="11">
    <location>
        <begin position="607"/>
        <end position="629"/>
    </location>
</feature>
<dbReference type="InterPro" id="IPR017969">
    <property type="entry name" value="Heavy-metal-associated_CS"/>
</dbReference>
<feature type="domain" description="HMA" evidence="12">
    <location>
        <begin position="1585"/>
        <end position="1650"/>
    </location>
</feature>
<dbReference type="FunFam" id="3.30.70.100:FF:000043">
    <property type="entry name" value="Copper-transporting ATPase 2"/>
    <property type="match status" value="1"/>
</dbReference>
<keyword evidence="4" id="KW-0677">Repeat</keyword>
<dbReference type="GO" id="GO:0016887">
    <property type="term" value="F:ATP hydrolysis activity"/>
    <property type="evidence" value="ECO:0007669"/>
    <property type="project" value="InterPro"/>
</dbReference>
<dbReference type="GO" id="GO:0055070">
    <property type="term" value="P:copper ion homeostasis"/>
    <property type="evidence" value="ECO:0007669"/>
    <property type="project" value="TreeGrafter"/>
</dbReference>
<reference evidence="14" key="1">
    <citation type="submission" date="2015-05" db="EMBL/GenBank/DDBJ databases">
        <authorList>
            <person name="Fogelqvist Johan"/>
        </authorList>
    </citation>
    <scope>NUCLEOTIDE SEQUENCE [LARGE SCALE GENOMIC DNA]</scope>
</reference>
<dbReference type="InterPro" id="IPR059000">
    <property type="entry name" value="ATPase_P-type_domA"/>
</dbReference>
<evidence type="ECO:0000256" key="6">
    <source>
        <dbReference type="ARBA" id="ARBA00022967"/>
    </source>
</evidence>
<dbReference type="Pfam" id="PF08282">
    <property type="entry name" value="Hydrolase_3"/>
    <property type="match status" value="1"/>
</dbReference>
<evidence type="ECO:0000256" key="9">
    <source>
        <dbReference type="ARBA" id="ARBA00023136"/>
    </source>
</evidence>
<dbReference type="FunFam" id="3.30.70.100:FF:000001">
    <property type="entry name" value="ATPase copper transporting beta"/>
    <property type="match status" value="2"/>
</dbReference>
<keyword evidence="2 11" id="KW-0812">Transmembrane</keyword>
<organism evidence="13 14">
    <name type="scientific">Verticillium longisporum</name>
    <name type="common">Verticillium dahliae var. longisporum</name>
    <dbReference type="NCBI Taxonomy" id="100787"/>
    <lineage>
        <taxon>Eukaryota</taxon>
        <taxon>Fungi</taxon>
        <taxon>Dikarya</taxon>
        <taxon>Ascomycota</taxon>
        <taxon>Pezizomycotina</taxon>
        <taxon>Sordariomycetes</taxon>
        <taxon>Hypocreomycetidae</taxon>
        <taxon>Glomerellales</taxon>
        <taxon>Plectosphaerellaceae</taxon>
        <taxon>Verticillium</taxon>
    </lineage>
</organism>
<feature type="transmembrane region" description="Helical" evidence="11">
    <location>
        <begin position="732"/>
        <end position="751"/>
    </location>
</feature>
<dbReference type="Pfam" id="PF00702">
    <property type="entry name" value="Hydrolase"/>
    <property type="match status" value="1"/>
</dbReference>
<dbReference type="Gene3D" id="3.30.70.100">
    <property type="match status" value="4"/>
</dbReference>
<accession>A0A0G4KFS0</accession>
<dbReference type="Gene3D" id="3.40.1110.10">
    <property type="entry name" value="Calcium-transporting ATPase, cytoplasmic domain N"/>
    <property type="match status" value="2"/>
</dbReference>
<dbReference type="InterPro" id="IPR001757">
    <property type="entry name" value="P_typ_ATPase"/>
</dbReference>
<dbReference type="GO" id="GO:0005524">
    <property type="term" value="F:ATP binding"/>
    <property type="evidence" value="ECO:0007669"/>
    <property type="project" value="InterPro"/>
</dbReference>
<feature type="transmembrane region" description="Helical" evidence="11">
    <location>
        <begin position="1793"/>
        <end position="1820"/>
    </location>
</feature>
<name>A0A0G4KFS0_VERLO</name>
<feature type="region of interest" description="Disordered" evidence="10">
    <location>
        <begin position="53"/>
        <end position="72"/>
    </location>
</feature>
<dbReference type="EMBL" id="CVQI01000114">
    <property type="protein sequence ID" value="CRJ90736.1"/>
    <property type="molecule type" value="Genomic_DNA"/>
</dbReference>
<dbReference type="PROSITE" id="PS50846">
    <property type="entry name" value="HMA_2"/>
    <property type="match status" value="3"/>
</dbReference>
<dbReference type="NCBIfam" id="TIGR00003">
    <property type="entry name" value="copper ion binding protein"/>
    <property type="match status" value="2"/>
</dbReference>
<dbReference type="SUPFAM" id="SSF81653">
    <property type="entry name" value="Calcium ATPase, transduction domain A"/>
    <property type="match status" value="1"/>
</dbReference>
<keyword evidence="6" id="KW-1278">Translocase</keyword>
<evidence type="ECO:0000259" key="12">
    <source>
        <dbReference type="PROSITE" id="PS50846"/>
    </source>
</evidence>
<evidence type="ECO:0000256" key="1">
    <source>
        <dbReference type="ARBA" id="ARBA00004127"/>
    </source>
</evidence>
<keyword evidence="3" id="KW-0479">Metal-binding</keyword>
<dbReference type="PRINTS" id="PR00120">
    <property type="entry name" value="HATPASE"/>
</dbReference>
<feature type="transmembrane region" description="Helical" evidence="11">
    <location>
        <begin position="950"/>
        <end position="971"/>
    </location>
</feature>
<dbReference type="InterPro" id="IPR006121">
    <property type="entry name" value="HMA_dom"/>
</dbReference>
<dbReference type="InterPro" id="IPR006122">
    <property type="entry name" value="HMA_Cu_ion-bd"/>
</dbReference>
<dbReference type="PANTHER" id="PTHR43520">
    <property type="entry name" value="ATP7, ISOFORM B"/>
    <property type="match status" value="1"/>
</dbReference>
<dbReference type="SUPFAM" id="SSF81660">
    <property type="entry name" value="Metal cation-transporting ATPase, ATP-binding domain N"/>
    <property type="match status" value="2"/>
</dbReference>
<keyword evidence="5" id="KW-0460">Magnesium</keyword>
<dbReference type="GO" id="GO:0016020">
    <property type="term" value="C:membrane"/>
    <property type="evidence" value="ECO:0007669"/>
    <property type="project" value="UniProtKB-SubCell"/>
</dbReference>
<dbReference type="PRINTS" id="PR00119">
    <property type="entry name" value="CATATPASE"/>
</dbReference>
<dbReference type="InterPro" id="IPR036412">
    <property type="entry name" value="HAD-like_sf"/>
</dbReference>
<evidence type="ECO:0000256" key="10">
    <source>
        <dbReference type="SAM" id="MobiDB-lite"/>
    </source>
</evidence>
<dbReference type="InterPro" id="IPR023214">
    <property type="entry name" value="HAD_sf"/>
</dbReference>
<proteinExistence type="predicted"/>
<evidence type="ECO:0000256" key="3">
    <source>
        <dbReference type="ARBA" id="ARBA00022723"/>
    </source>
</evidence>
<dbReference type="InterPro" id="IPR036163">
    <property type="entry name" value="HMA_dom_sf"/>
</dbReference>
<feature type="transmembrane region" description="Helical" evidence="11">
    <location>
        <begin position="1708"/>
        <end position="1730"/>
    </location>
</feature>
<dbReference type="Proteomes" id="UP000045706">
    <property type="component" value="Unassembled WGS sequence"/>
</dbReference>
<dbReference type="Gene3D" id="1.20.1110.10">
    <property type="entry name" value="Calcium-transporting ATPase, transmembrane domain"/>
    <property type="match status" value="1"/>
</dbReference>
<dbReference type="Pfam" id="PF00122">
    <property type="entry name" value="E1-E2_ATPase"/>
    <property type="match status" value="1"/>
</dbReference>
<feature type="domain" description="HMA" evidence="12">
    <location>
        <begin position="425"/>
        <end position="490"/>
    </location>
</feature>
<dbReference type="CDD" id="cd00371">
    <property type="entry name" value="HMA"/>
    <property type="match status" value="3"/>
</dbReference>
<dbReference type="SUPFAM" id="SSF55008">
    <property type="entry name" value="HMA, heavy metal-associated domain"/>
    <property type="match status" value="4"/>
</dbReference>
<protein>
    <recommendedName>
        <fullName evidence="12">HMA domain-containing protein</fullName>
    </recommendedName>
</protein>
<dbReference type="GO" id="GO:0005507">
    <property type="term" value="F:copper ion binding"/>
    <property type="evidence" value="ECO:0007669"/>
    <property type="project" value="InterPro"/>
</dbReference>
<evidence type="ECO:0000313" key="13">
    <source>
        <dbReference type="EMBL" id="CRJ90736.1"/>
    </source>
</evidence>
<dbReference type="FunFam" id="2.70.150.10:FF:000068">
    <property type="entry name" value="Copper resistance-associated P-type ATPase"/>
    <property type="match status" value="1"/>
</dbReference>
<dbReference type="PROSITE" id="PS01047">
    <property type="entry name" value="HMA_1"/>
    <property type="match status" value="3"/>
</dbReference>
<evidence type="ECO:0000256" key="11">
    <source>
        <dbReference type="SAM" id="Phobius"/>
    </source>
</evidence>
<dbReference type="Gene3D" id="3.40.50.1000">
    <property type="entry name" value="HAD superfamily/HAD-like"/>
    <property type="match status" value="2"/>
</dbReference>